<dbReference type="InterPro" id="IPR001387">
    <property type="entry name" value="Cro/C1-type_HTH"/>
</dbReference>
<dbReference type="PANTHER" id="PTHR36924">
    <property type="entry name" value="ANTITOXIN HIGA-1"/>
    <property type="match status" value="1"/>
</dbReference>
<dbReference type="GO" id="GO:0003677">
    <property type="term" value="F:DNA binding"/>
    <property type="evidence" value="ECO:0007669"/>
    <property type="project" value="UniProtKB-KW"/>
</dbReference>
<keyword evidence="4" id="KW-1185">Reference proteome</keyword>
<evidence type="ECO:0000259" key="2">
    <source>
        <dbReference type="PROSITE" id="PS50943"/>
    </source>
</evidence>
<dbReference type="RefSeq" id="WP_092191955.1">
    <property type="nucleotide sequence ID" value="NZ_FOTO01000006.1"/>
</dbReference>
<keyword evidence="1" id="KW-0238">DNA-binding</keyword>
<dbReference type="NCBIfam" id="TIGR02607">
    <property type="entry name" value="antidote_HigA"/>
    <property type="match status" value="1"/>
</dbReference>
<dbReference type="Gene3D" id="1.10.260.40">
    <property type="entry name" value="lambda repressor-like DNA-binding domains"/>
    <property type="match status" value="1"/>
</dbReference>
<name>A0A8G2C324_DESNO</name>
<evidence type="ECO:0000313" key="4">
    <source>
        <dbReference type="Proteomes" id="UP000199581"/>
    </source>
</evidence>
<dbReference type="OrthoDB" id="9798100at2"/>
<dbReference type="SMART" id="SM00530">
    <property type="entry name" value="HTH_XRE"/>
    <property type="match status" value="1"/>
</dbReference>
<feature type="domain" description="HTH cro/C1-type" evidence="2">
    <location>
        <begin position="23"/>
        <end position="70"/>
    </location>
</feature>
<sequence>MQTRTRKPTHPGRIIEHHYLRPLNLTVTALAGHLGISRKHLSNLINEKVGITSDMAMRLSRAFGTSPDLWMNMQKTRDLWEAEHERTGWEEVKPLPGVQGVGGVNAVAD</sequence>
<evidence type="ECO:0000256" key="1">
    <source>
        <dbReference type="ARBA" id="ARBA00023125"/>
    </source>
</evidence>
<reference evidence="3 4" key="1">
    <citation type="submission" date="2016-10" db="EMBL/GenBank/DDBJ databases">
        <authorList>
            <person name="Varghese N."/>
            <person name="Submissions S."/>
        </authorList>
    </citation>
    <scope>NUCLEOTIDE SEQUENCE [LARGE SCALE GENOMIC DNA]</scope>
    <source>
        <strain evidence="3 4">DSM 1741</strain>
    </source>
</reference>
<dbReference type="InterPro" id="IPR010982">
    <property type="entry name" value="Lambda_DNA-bd_dom_sf"/>
</dbReference>
<organism evidence="3 4">
    <name type="scientific">Desulfomicrobium norvegicum (strain DSM 1741 / NCIMB 8310)</name>
    <name type="common">Desulfovibrio baculatus (strain Norway 4)</name>
    <name type="synonym">Desulfovibrio desulfuricans (strain Norway 4)</name>
    <dbReference type="NCBI Taxonomy" id="52561"/>
    <lineage>
        <taxon>Bacteria</taxon>
        <taxon>Pseudomonadati</taxon>
        <taxon>Thermodesulfobacteriota</taxon>
        <taxon>Desulfovibrionia</taxon>
        <taxon>Desulfovibrionales</taxon>
        <taxon>Desulfomicrobiaceae</taxon>
        <taxon>Desulfomicrobium</taxon>
    </lineage>
</organism>
<dbReference type="InterPro" id="IPR013430">
    <property type="entry name" value="Toxin_antidote_HigA"/>
</dbReference>
<dbReference type="PROSITE" id="PS50943">
    <property type="entry name" value="HTH_CROC1"/>
    <property type="match status" value="1"/>
</dbReference>
<proteinExistence type="predicted"/>
<dbReference type="SUPFAM" id="SSF47413">
    <property type="entry name" value="lambda repressor-like DNA-binding domains"/>
    <property type="match status" value="1"/>
</dbReference>
<dbReference type="PANTHER" id="PTHR36924:SF1">
    <property type="entry name" value="ANTITOXIN HIGA-1"/>
    <property type="match status" value="1"/>
</dbReference>
<dbReference type="Pfam" id="PF01381">
    <property type="entry name" value="HTH_3"/>
    <property type="match status" value="1"/>
</dbReference>
<comment type="caution">
    <text evidence="3">The sequence shown here is derived from an EMBL/GenBank/DDBJ whole genome shotgun (WGS) entry which is preliminary data.</text>
</comment>
<dbReference type="Proteomes" id="UP000199581">
    <property type="component" value="Unassembled WGS sequence"/>
</dbReference>
<protein>
    <submittedName>
        <fullName evidence="3">Addiction module antidote protein, HigA family</fullName>
    </submittedName>
</protein>
<dbReference type="CDD" id="cd00093">
    <property type="entry name" value="HTH_XRE"/>
    <property type="match status" value="1"/>
</dbReference>
<dbReference type="AlphaFoldDB" id="A0A8G2C324"/>
<evidence type="ECO:0000313" key="3">
    <source>
        <dbReference type="EMBL" id="SFL76233.1"/>
    </source>
</evidence>
<gene>
    <name evidence="3" type="ORF">SAMN05421830_10618</name>
</gene>
<dbReference type="EMBL" id="FOTO01000006">
    <property type="protein sequence ID" value="SFL76233.1"/>
    <property type="molecule type" value="Genomic_DNA"/>
</dbReference>
<accession>A0A8G2C324</accession>